<dbReference type="Gene3D" id="3.90.780.10">
    <property type="entry name" value="5'-Nucleotidase, C-terminal domain"/>
    <property type="match status" value="1"/>
</dbReference>
<accession>A0A552X1C4</accession>
<evidence type="ECO:0000259" key="13">
    <source>
        <dbReference type="Pfam" id="PF02872"/>
    </source>
</evidence>
<keyword evidence="8 11" id="KW-0547">Nucleotide-binding</keyword>
<evidence type="ECO:0000256" key="5">
    <source>
        <dbReference type="ARBA" id="ARBA00006654"/>
    </source>
</evidence>
<dbReference type="GO" id="GO:0030288">
    <property type="term" value="C:outer membrane-bounded periplasmic space"/>
    <property type="evidence" value="ECO:0007669"/>
    <property type="project" value="TreeGrafter"/>
</dbReference>
<dbReference type="SUPFAM" id="SSF56300">
    <property type="entry name" value="Metallo-dependent phosphatases"/>
    <property type="match status" value="1"/>
</dbReference>
<dbReference type="NCBIfam" id="NF006938">
    <property type="entry name" value="PRK09420.1"/>
    <property type="match status" value="1"/>
</dbReference>
<gene>
    <name evidence="14" type="ORF">FM042_07650</name>
</gene>
<dbReference type="PROSITE" id="PS00786">
    <property type="entry name" value="5_NUCLEOTIDASE_2"/>
    <property type="match status" value="1"/>
</dbReference>
<evidence type="ECO:0000256" key="11">
    <source>
        <dbReference type="RuleBase" id="RU362119"/>
    </source>
</evidence>
<dbReference type="GO" id="GO:0008254">
    <property type="term" value="F:3'-nucleotidase activity"/>
    <property type="evidence" value="ECO:0007669"/>
    <property type="project" value="UniProtKB-EC"/>
</dbReference>
<name>A0A552X1C4_9GAMM</name>
<dbReference type="GO" id="GO:0046872">
    <property type="term" value="F:metal ion binding"/>
    <property type="evidence" value="ECO:0007669"/>
    <property type="project" value="UniProtKB-KW"/>
</dbReference>
<dbReference type="GO" id="GO:0000166">
    <property type="term" value="F:nucleotide binding"/>
    <property type="evidence" value="ECO:0007669"/>
    <property type="project" value="UniProtKB-KW"/>
</dbReference>
<dbReference type="AlphaFoldDB" id="A0A552X1C4"/>
<sequence length="670" mass="74578">MMIMTSIQKYTGMLILVVGGLLVGCAERIPSDQLEPVRVDVRLLETTDLHAYMLGYDYFRQQDTEAYGLAHTAMLIHDARAENPNHILVDNGDLIQGSAMGDWAAEQGTGYLENRVHPIMKALNYLEYDVANLGNHEFNYGLDFMFATLAGAEFPYVSANAFYAESADTSGKYAGTWGKPLVEPYVILERDFVDHRGDTQRIHIGVIGFVPPQIMRWDAQHLRDKVQVRDMVSAAQYYIPQMRAAGADIIVAVPHSGLRIYPEYPKFAEQASYQLAGVDGIDAILFGHQHQLFPGSPAYDNLPEVDNVGGYVRGVPAVSPGYWGDHLGIIDLTLERKDNGWQVVDSAVEVRAIDVRVDDALVALLQREQAATLAMLNTPLGMLEQRVSSLFARVRPESAVQLINDAQSWYVRELQAQGELPPELPVLSAAAPFRNGSQSPDDYTLIEAGPFTLGNLVDLYVYPNTLQVVEMTGAQVREWLEMSANAFRRIDPQLSEPQPLFARFPSFNFDMISGITYTIDPTQPARYSNQGELIDANSHRIHELRFNGEPVTPEQRFLIATNNYRAGGGGNFPDLDGSTLVYVSDAEVRQVIADYARSQTESNAGKLSVEVDHNWQLIIPNDVVVEFRGSPSSAAEEEMHDIPELYREGTDEQGYGIYRLRGKESSVTTY</sequence>
<dbReference type="PANTHER" id="PTHR11575">
    <property type="entry name" value="5'-NUCLEOTIDASE-RELATED"/>
    <property type="match status" value="1"/>
</dbReference>
<keyword evidence="7" id="KW-0732">Signal</keyword>
<dbReference type="InterPro" id="IPR008334">
    <property type="entry name" value="5'-Nucleotdase_C"/>
</dbReference>
<dbReference type="InterPro" id="IPR006146">
    <property type="entry name" value="5'-Nucleotdase_CS"/>
</dbReference>
<feature type="domain" description="5'-Nucleotidase C-terminal" evidence="13">
    <location>
        <begin position="394"/>
        <end position="573"/>
    </location>
</feature>
<proteinExistence type="inferred from homology"/>
<comment type="catalytic activity">
    <reaction evidence="2">
        <text>a nucleoside 2',3'-cyclic phosphate + H2O = a nucleoside 3'-phosphate + H(+)</text>
        <dbReference type="Rhea" id="RHEA:19621"/>
        <dbReference type="ChEBI" id="CHEBI:15377"/>
        <dbReference type="ChEBI" id="CHEBI:15378"/>
        <dbReference type="ChEBI" id="CHEBI:66949"/>
        <dbReference type="ChEBI" id="CHEBI:66954"/>
        <dbReference type="EC" id="3.1.4.16"/>
    </reaction>
</comment>
<evidence type="ECO:0000256" key="3">
    <source>
        <dbReference type="ARBA" id="ARBA00001968"/>
    </source>
</evidence>
<evidence type="ECO:0000256" key="7">
    <source>
        <dbReference type="ARBA" id="ARBA00022729"/>
    </source>
</evidence>
<feature type="domain" description="Calcineurin-like phosphoesterase" evidence="12">
    <location>
        <begin position="42"/>
        <end position="291"/>
    </location>
</feature>
<dbReference type="CDD" id="cd07410">
    <property type="entry name" value="MPP_CpdB_N"/>
    <property type="match status" value="1"/>
</dbReference>
<dbReference type="EMBL" id="VJWL01000002">
    <property type="protein sequence ID" value="TRW48848.1"/>
    <property type="molecule type" value="Genomic_DNA"/>
</dbReference>
<keyword evidence="10" id="KW-0511">Multifunctional enzyme</keyword>
<evidence type="ECO:0000256" key="1">
    <source>
        <dbReference type="ARBA" id="ARBA00000527"/>
    </source>
</evidence>
<evidence type="ECO:0000256" key="4">
    <source>
        <dbReference type="ARBA" id="ARBA00004196"/>
    </source>
</evidence>
<evidence type="ECO:0000256" key="8">
    <source>
        <dbReference type="ARBA" id="ARBA00022741"/>
    </source>
</evidence>
<dbReference type="SUPFAM" id="SSF55816">
    <property type="entry name" value="5'-nucleotidase (syn. UDP-sugar hydrolase), C-terminal domain"/>
    <property type="match status" value="1"/>
</dbReference>
<dbReference type="OrthoDB" id="9803927at2"/>
<comment type="catalytic activity">
    <reaction evidence="1">
        <text>a ribonucleoside 3'-phosphate + H2O = a ribonucleoside + phosphate</text>
        <dbReference type="Rhea" id="RHEA:10144"/>
        <dbReference type="ChEBI" id="CHEBI:13197"/>
        <dbReference type="ChEBI" id="CHEBI:15377"/>
        <dbReference type="ChEBI" id="CHEBI:18254"/>
        <dbReference type="ChEBI" id="CHEBI:43474"/>
        <dbReference type="EC" id="3.1.3.6"/>
    </reaction>
</comment>
<organism evidence="14 15">
    <name type="scientific">Aliidiomarina halalkaliphila</name>
    <dbReference type="NCBI Taxonomy" id="2593535"/>
    <lineage>
        <taxon>Bacteria</taxon>
        <taxon>Pseudomonadati</taxon>
        <taxon>Pseudomonadota</taxon>
        <taxon>Gammaproteobacteria</taxon>
        <taxon>Alteromonadales</taxon>
        <taxon>Idiomarinaceae</taxon>
        <taxon>Aliidiomarina</taxon>
    </lineage>
</organism>
<dbReference type="GO" id="GO:0008663">
    <property type="term" value="F:2',3'-cyclic-nucleotide 2'-phosphodiesterase activity"/>
    <property type="evidence" value="ECO:0007669"/>
    <property type="project" value="UniProtKB-EC"/>
</dbReference>
<dbReference type="InterPro" id="IPR006179">
    <property type="entry name" value="5_nucleotidase/apyrase"/>
</dbReference>
<keyword evidence="15" id="KW-1185">Reference proteome</keyword>
<comment type="similarity">
    <text evidence="5 11">Belongs to the 5'-nucleotidase family.</text>
</comment>
<protein>
    <submittedName>
        <fullName evidence="14">Bifunctional 2',3'-cyclic-nucleotide 2'-phosphodiesterase/3'-nucleotidase</fullName>
    </submittedName>
</protein>
<comment type="cofactor">
    <cofactor evidence="3">
        <name>a divalent metal cation</name>
        <dbReference type="ChEBI" id="CHEBI:60240"/>
    </cofactor>
</comment>
<evidence type="ECO:0000259" key="12">
    <source>
        <dbReference type="Pfam" id="PF00149"/>
    </source>
</evidence>
<dbReference type="PANTHER" id="PTHR11575:SF6">
    <property type="entry name" value="2',3'-CYCLIC-NUCLEOTIDE 2'-PHOSPHODIESTERASE_3'-NUCLEOTIDASE"/>
    <property type="match status" value="1"/>
</dbReference>
<evidence type="ECO:0000256" key="9">
    <source>
        <dbReference type="ARBA" id="ARBA00022801"/>
    </source>
</evidence>
<evidence type="ECO:0000256" key="10">
    <source>
        <dbReference type="ARBA" id="ARBA00023268"/>
    </source>
</evidence>
<dbReference type="Proteomes" id="UP000320359">
    <property type="component" value="Unassembled WGS sequence"/>
</dbReference>
<dbReference type="GO" id="GO:0009166">
    <property type="term" value="P:nucleotide catabolic process"/>
    <property type="evidence" value="ECO:0007669"/>
    <property type="project" value="InterPro"/>
</dbReference>
<dbReference type="Pfam" id="PF02872">
    <property type="entry name" value="5_nucleotid_C"/>
    <property type="match status" value="1"/>
</dbReference>
<evidence type="ECO:0000313" key="14">
    <source>
        <dbReference type="EMBL" id="TRW48848.1"/>
    </source>
</evidence>
<dbReference type="InterPro" id="IPR004843">
    <property type="entry name" value="Calcineurin-like_PHP"/>
</dbReference>
<dbReference type="InterPro" id="IPR041827">
    <property type="entry name" value="CpdB_N"/>
</dbReference>
<evidence type="ECO:0000313" key="15">
    <source>
        <dbReference type="Proteomes" id="UP000320359"/>
    </source>
</evidence>
<comment type="caution">
    <text evidence="14">The sequence shown here is derived from an EMBL/GenBank/DDBJ whole genome shotgun (WGS) entry which is preliminary data.</text>
</comment>
<keyword evidence="9 11" id="KW-0378">Hydrolase</keyword>
<dbReference type="PRINTS" id="PR01607">
    <property type="entry name" value="APYRASEFAMLY"/>
</dbReference>
<reference evidence="14 15" key="1">
    <citation type="submission" date="2019-07" db="EMBL/GenBank/DDBJ databases">
        <authorList>
            <person name="Yang M."/>
            <person name="Zhao D."/>
            <person name="Xiang H."/>
        </authorList>
    </citation>
    <scope>NUCLEOTIDE SEQUENCE [LARGE SCALE GENOMIC DNA]</scope>
    <source>
        <strain evidence="14 15">IM1326</strain>
    </source>
</reference>
<dbReference type="InterPro" id="IPR036907">
    <property type="entry name" value="5'-Nucleotdase_C_sf"/>
</dbReference>
<keyword evidence="6" id="KW-0479">Metal-binding</keyword>
<dbReference type="InterPro" id="IPR029052">
    <property type="entry name" value="Metallo-depent_PP-like"/>
</dbReference>
<evidence type="ECO:0000256" key="6">
    <source>
        <dbReference type="ARBA" id="ARBA00022723"/>
    </source>
</evidence>
<evidence type="ECO:0000256" key="2">
    <source>
        <dbReference type="ARBA" id="ARBA00001730"/>
    </source>
</evidence>
<comment type="subcellular location">
    <subcellularLocation>
        <location evidence="4">Cell envelope</location>
    </subcellularLocation>
</comment>
<dbReference type="Pfam" id="PF00149">
    <property type="entry name" value="Metallophos"/>
    <property type="match status" value="1"/>
</dbReference>
<dbReference type="Gene3D" id="3.60.21.10">
    <property type="match status" value="1"/>
</dbReference>